<proteinExistence type="predicted"/>
<name>A0AAV2VMG4_9VIBR</name>
<gene>
    <name evidence="1" type="ORF">VIBNISOn1_1600019</name>
</gene>
<reference evidence="1 2" key="1">
    <citation type="journal article" date="2013" name="ISME J.">
        <title>Comparative genomics of pathogenic lineages of Vibrio nigripulchritudo identifies virulence-associated traits.</title>
        <authorList>
            <person name="Goudenege D."/>
            <person name="Labreuche Y."/>
            <person name="Krin E."/>
            <person name="Ansquer D."/>
            <person name="Mangenot S."/>
            <person name="Calteau A."/>
            <person name="Medigue C."/>
            <person name="Mazel D."/>
            <person name="Polz M.F."/>
            <person name="Le Roux F."/>
        </authorList>
    </citation>
    <scope>NUCLEOTIDE SEQUENCE [LARGE SCALE GENOMIC DNA]</scope>
    <source>
        <strain evidence="1 2">SOn1</strain>
    </source>
</reference>
<organism evidence="1 2">
    <name type="scientific">Vibrio nigripulchritudo SOn1</name>
    <dbReference type="NCBI Taxonomy" id="1238450"/>
    <lineage>
        <taxon>Bacteria</taxon>
        <taxon>Pseudomonadati</taxon>
        <taxon>Pseudomonadota</taxon>
        <taxon>Gammaproteobacteria</taxon>
        <taxon>Vibrionales</taxon>
        <taxon>Vibrionaceae</taxon>
        <taxon>Vibrio</taxon>
    </lineage>
</organism>
<dbReference type="Proteomes" id="UP000018211">
    <property type="component" value="Unassembled WGS sequence"/>
</dbReference>
<protein>
    <submittedName>
        <fullName evidence="1">Uncharacterized protein</fullName>
    </submittedName>
</protein>
<dbReference type="EMBL" id="CAOF01000069">
    <property type="protein sequence ID" value="CCO45874.1"/>
    <property type="molecule type" value="Genomic_DNA"/>
</dbReference>
<dbReference type="AlphaFoldDB" id="A0AAV2VMG4"/>
<evidence type="ECO:0000313" key="2">
    <source>
        <dbReference type="Proteomes" id="UP000018211"/>
    </source>
</evidence>
<comment type="caution">
    <text evidence="1">The sequence shown here is derived from an EMBL/GenBank/DDBJ whole genome shotgun (WGS) entry which is preliminary data.</text>
</comment>
<sequence length="77" mass="8645">MAASAANPSRTTKPSTRFVISVMNARLCTLSTICPHKHICYDSQLFRANDGFVENAFASEVDEADVKVFFYRHCKNN</sequence>
<accession>A0AAV2VMG4</accession>
<evidence type="ECO:0000313" key="1">
    <source>
        <dbReference type="EMBL" id="CCO45874.1"/>
    </source>
</evidence>